<keyword evidence="4" id="KW-0677">Repeat</keyword>
<dbReference type="InterPro" id="IPR027417">
    <property type="entry name" value="P-loop_NTPase"/>
</dbReference>
<feature type="domain" description="Dynein heavy chain hydrolytic ATP-binding dynein motor region" evidence="14">
    <location>
        <begin position="505"/>
        <end position="698"/>
    </location>
</feature>
<dbReference type="GO" id="GO:0005874">
    <property type="term" value="C:microtubule"/>
    <property type="evidence" value="ECO:0007669"/>
    <property type="project" value="UniProtKB-KW"/>
</dbReference>
<dbReference type="EMBL" id="QNGE01000843">
    <property type="protein sequence ID" value="KAA3679113.1"/>
    <property type="molecule type" value="Genomic_DNA"/>
</dbReference>
<evidence type="ECO:0000256" key="9">
    <source>
        <dbReference type="ARBA" id="ARBA00023069"/>
    </source>
</evidence>
<dbReference type="GO" id="GO:0007018">
    <property type="term" value="P:microtubule-based movement"/>
    <property type="evidence" value="ECO:0007669"/>
    <property type="project" value="InterPro"/>
</dbReference>
<evidence type="ECO:0000256" key="3">
    <source>
        <dbReference type="ARBA" id="ARBA00022701"/>
    </source>
</evidence>
<dbReference type="GO" id="GO:0045505">
    <property type="term" value="F:dynein intermediate chain binding"/>
    <property type="evidence" value="ECO:0007669"/>
    <property type="project" value="InterPro"/>
</dbReference>
<reference evidence="15 16" key="1">
    <citation type="journal article" date="2019" name="Gigascience">
        <title>Whole-genome sequence of the oriental lung fluke Paragonimus westermani.</title>
        <authorList>
            <person name="Oey H."/>
            <person name="Zakrzewski M."/>
            <person name="Narain K."/>
            <person name="Devi K.R."/>
            <person name="Agatsuma T."/>
            <person name="Nawaratna S."/>
            <person name="Gobert G.N."/>
            <person name="Jones M.K."/>
            <person name="Ragan M.A."/>
            <person name="McManus D.P."/>
            <person name="Krause L."/>
        </authorList>
    </citation>
    <scope>NUCLEOTIDE SEQUENCE [LARGE SCALE GENOMIC DNA]</scope>
    <source>
        <strain evidence="15 16">IND2009</strain>
    </source>
</reference>
<keyword evidence="3" id="KW-0493">Microtubule</keyword>
<dbReference type="GO" id="GO:0051959">
    <property type="term" value="F:dynein light intermediate chain binding"/>
    <property type="evidence" value="ECO:0007669"/>
    <property type="project" value="InterPro"/>
</dbReference>
<evidence type="ECO:0000256" key="5">
    <source>
        <dbReference type="ARBA" id="ARBA00022741"/>
    </source>
</evidence>
<comment type="subcellular location">
    <subcellularLocation>
        <location evidence="1">Cytoplasm</location>
        <location evidence="1">Cytoskeleton</location>
        <location evidence="1">Cilium axoneme</location>
    </subcellularLocation>
</comment>
<accession>A0A5J4NU53</accession>
<keyword evidence="7" id="KW-0243">Dynein</keyword>
<feature type="domain" description="Dynein heavy chain linker" evidence="13">
    <location>
        <begin position="94"/>
        <end position="448"/>
    </location>
</feature>
<keyword evidence="11" id="KW-0206">Cytoskeleton</keyword>
<dbReference type="GO" id="GO:0005524">
    <property type="term" value="F:ATP binding"/>
    <property type="evidence" value="ECO:0007669"/>
    <property type="project" value="UniProtKB-KW"/>
</dbReference>
<dbReference type="AlphaFoldDB" id="A0A5J4NU53"/>
<comment type="caution">
    <text evidence="15">The sequence shown here is derived from an EMBL/GenBank/DDBJ whole genome shotgun (WGS) entry which is preliminary data.</text>
</comment>
<dbReference type="Gene3D" id="3.20.180.20">
    <property type="entry name" value="Dynein heavy chain, N-terminal domain 2"/>
    <property type="match status" value="1"/>
</dbReference>
<dbReference type="Pfam" id="PF08393">
    <property type="entry name" value="DHC_N2"/>
    <property type="match status" value="1"/>
</dbReference>
<protein>
    <submittedName>
        <fullName evidence="15">Dynein heavy chain, axonemal</fullName>
    </submittedName>
</protein>
<evidence type="ECO:0000256" key="2">
    <source>
        <dbReference type="ARBA" id="ARBA00022490"/>
    </source>
</evidence>
<evidence type="ECO:0000313" key="16">
    <source>
        <dbReference type="Proteomes" id="UP000324629"/>
    </source>
</evidence>
<dbReference type="Gene3D" id="3.40.50.300">
    <property type="entry name" value="P-loop containing nucleotide triphosphate hydrolases"/>
    <property type="match status" value="1"/>
</dbReference>
<dbReference type="FunFam" id="3.40.50.300:FF:000044">
    <property type="entry name" value="Dynein heavy chain 5, axonemal"/>
    <property type="match status" value="1"/>
</dbReference>
<proteinExistence type="predicted"/>
<evidence type="ECO:0000256" key="12">
    <source>
        <dbReference type="ARBA" id="ARBA00023273"/>
    </source>
</evidence>
<dbReference type="InterPro" id="IPR042228">
    <property type="entry name" value="Dynein_linker_3"/>
</dbReference>
<dbReference type="Pfam" id="PF12774">
    <property type="entry name" value="AAA_6"/>
    <property type="match status" value="1"/>
</dbReference>
<organism evidence="15 16">
    <name type="scientific">Paragonimus westermani</name>
    <dbReference type="NCBI Taxonomy" id="34504"/>
    <lineage>
        <taxon>Eukaryota</taxon>
        <taxon>Metazoa</taxon>
        <taxon>Spiralia</taxon>
        <taxon>Lophotrochozoa</taxon>
        <taxon>Platyhelminthes</taxon>
        <taxon>Trematoda</taxon>
        <taxon>Digenea</taxon>
        <taxon>Plagiorchiida</taxon>
        <taxon>Troglotremata</taxon>
        <taxon>Troglotrematidae</taxon>
        <taxon>Paragonimus</taxon>
    </lineage>
</organism>
<keyword evidence="10" id="KW-0505">Motor protein</keyword>
<keyword evidence="16" id="KW-1185">Reference proteome</keyword>
<dbReference type="InterPro" id="IPR013602">
    <property type="entry name" value="Dynein_heavy_linker"/>
</dbReference>
<evidence type="ECO:0000256" key="4">
    <source>
        <dbReference type="ARBA" id="ARBA00022737"/>
    </source>
</evidence>
<dbReference type="FunFam" id="1.10.287.2620:FF:000002">
    <property type="entry name" value="Dynein heavy chain 2, axonemal"/>
    <property type="match status" value="1"/>
</dbReference>
<keyword evidence="2" id="KW-0963">Cytoplasm</keyword>
<dbReference type="FunFam" id="1.20.140.100:FF:000006">
    <property type="entry name" value="dynein heavy chain 2, axonemal"/>
    <property type="match status" value="1"/>
</dbReference>
<dbReference type="Gene3D" id="1.20.140.100">
    <property type="entry name" value="Dynein heavy chain, N-terminal domain 2"/>
    <property type="match status" value="1"/>
</dbReference>
<evidence type="ECO:0000259" key="14">
    <source>
        <dbReference type="Pfam" id="PF12774"/>
    </source>
</evidence>
<dbReference type="SUPFAM" id="SSF52540">
    <property type="entry name" value="P-loop containing nucleoside triphosphate hydrolases"/>
    <property type="match status" value="1"/>
</dbReference>
<gene>
    <name evidence="15" type="ORF">DEA37_0010426</name>
</gene>
<evidence type="ECO:0000256" key="10">
    <source>
        <dbReference type="ARBA" id="ARBA00023175"/>
    </source>
</evidence>
<dbReference type="Gene3D" id="1.20.58.1120">
    <property type="match status" value="2"/>
</dbReference>
<evidence type="ECO:0000256" key="11">
    <source>
        <dbReference type="ARBA" id="ARBA00023212"/>
    </source>
</evidence>
<keyword evidence="5" id="KW-0547">Nucleotide-binding</keyword>
<dbReference type="FunFam" id="3.20.180.20:FF:000003">
    <property type="entry name" value="Dynein heavy chain 12, axonemal"/>
    <property type="match status" value="1"/>
</dbReference>
<dbReference type="PANTHER" id="PTHR45703">
    <property type="entry name" value="DYNEIN HEAVY CHAIN"/>
    <property type="match status" value="1"/>
</dbReference>
<evidence type="ECO:0000313" key="15">
    <source>
        <dbReference type="EMBL" id="KAA3679113.1"/>
    </source>
</evidence>
<evidence type="ECO:0000259" key="13">
    <source>
        <dbReference type="Pfam" id="PF08393"/>
    </source>
</evidence>
<dbReference type="InterPro" id="IPR042222">
    <property type="entry name" value="Dynein_2_N"/>
</dbReference>
<dbReference type="GO" id="GO:0005930">
    <property type="term" value="C:axoneme"/>
    <property type="evidence" value="ECO:0007669"/>
    <property type="project" value="UniProtKB-SubCell"/>
</dbReference>
<dbReference type="InterPro" id="IPR035699">
    <property type="entry name" value="AAA_6"/>
</dbReference>
<keyword evidence="8" id="KW-0175">Coiled coil</keyword>
<sequence length="705" mass="80596">MQFQSTLMAAEQMIKKSKEKFKTSLLSDSEDFKRSVANLLAELQSTGPYSADLAPQVGLDSVARFRDQLNTLKARELELRHGLNLFKIEQPPCKEIAVIDKERNWEVIESSKARVDQFRRTMPLIMDLRNPAMRPRHWSQLKTEMSKQFDENSDDFTLERIVQLGFEQHAEVIHEISGAASKELAIEHTLNSMERLWQNCELDIITYKEKNTYKIRSTEEVFQALEDHQVQLSTIKASRFVKPFEVLVDRWERLLSLIMETLEQLLQVQRQYLYLETIFLGEDIRKQLPKESAAFDVVHTEWQSITTLLYDTRNTRACTTKPGLLENLNKLVSSLEDIQQSLDMYLETKRQIFPRFYFLANDDLLEILGQSKNPDAVMPHMKKCFDNIATLKIEKLNVVIHDALSMFSLDGEEVPFKTKVRLDGPVESWLCDVEEQMYKTLREMLRECRVALKKAAAKRDKFVKDWPGQLCITTSQIQWTSDVTRALQLEPDDCFVRQTNTCFQYGYEYLGNSGRLVITPLTDRCYITLTTALHLHRGGSPKGPAGTGKTETVKDLGKALGDYVIVVNCSEGLDYKSMGRMFAGLAQTGAWGCFDEFNRINIEVLSVVAQQILSILSALSIASQASNPMEKTRFMFDGRMLQLVWSCGIFITMNPGYAGRTELPDNLKSMFRPIAMVVPDSSMIAEITLFAEGFGSTKVKLFSIP</sequence>
<evidence type="ECO:0000256" key="6">
    <source>
        <dbReference type="ARBA" id="ARBA00022840"/>
    </source>
</evidence>
<dbReference type="PANTHER" id="PTHR45703:SF32">
    <property type="entry name" value="DYNEINS HEAVY CHAIN"/>
    <property type="match status" value="1"/>
</dbReference>
<keyword evidence="6" id="KW-0067">ATP-binding</keyword>
<dbReference type="Gene3D" id="1.10.287.2620">
    <property type="match status" value="1"/>
</dbReference>
<keyword evidence="12" id="KW-0966">Cell projection</keyword>
<evidence type="ECO:0000256" key="8">
    <source>
        <dbReference type="ARBA" id="ARBA00023054"/>
    </source>
</evidence>
<dbReference type="Proteomes" id="UP000324629">
    <property type="component" value="Unassembled WGS sequence"/>
</dbReference>
<dbReference type="GO" id="GO:0030286">
    <property type="term" value="C:dynein complex"/>
    <property type="evidence" value="ECO:0007669"/>
    <property type="project" value="UniProtKB-KW"/>
</dbReference>
<evidence type="ECO:0000256" key="7">
    <source>
        <dbReference type="ARBA" id="ARBA00023017"/>
    </source>
</evidence>
<dbReference type="InterPro" id="IPR026983">
    <property type="entry name" value="DHC"/>
</dbReference>
<evidence type="ECO:0000256" key="1">
    <source>
        <dbReference type="ARBA" id="ARBA00004430"/>
    </source>
</evidence>
<keyword evidence="9" id="KW-0969">Cilium</keyword>
<name>A0A5J4NU53_9TREM</name>